<reference evidence="4" key="1">
    <citation type="submission" date="2016-10" db="EMBL/GenBank/DDBJ databases">
        <authorList>
            <person name="Varghese N."/>
            <person name="Submissions S."/>
        </authorList>
    </citation>
    <scope>NUCLEOTIDE SEQUENCE [LARGE SCALE GENOMIC DNA]</scope>
    <source>
        <strain evidence="4">MO64</strain>
    </source>
</reference>
<keyword evidence="4" id="KW-1185">Reference proteome</keyword>
<dbReference type="Pfam" id="PF07853">
    <property type="entry name" value="DUF1648"/>
    <property type="match status" value="1"/>
</dbReference>
<dbReference type="Pfam" id="PF13630">
    <property type="entry name" value="SdpI"/>
    <property type="match status" value="1"/>
</dbReference>
<gene>
    <name evidence="3" type="ORF">SAMN05192579_106158</name>
</gene>
<proteinExistence type="predicted"/>
<evidence type="ECO:0000259" key="2">
    <source>
        <dbReference type="Pfam" id="PF07853"/>
    </source>
</evidence>
<dbReference type="EMBL" id="FOSR01000006">
    <property type="protein sequence ID" value="SFK77322.1"/>
    <property type="molecule type" value="Genomic_DNA"/>
</dbReference>
<organism evidence="3 4">
    <name type="scientific">Rhodanobacter glycinis</name>
    <dbReference type="NCBI Taxonomy" id="582702"/>
    <lineage>
        <taxon>Bacteria</taxon>
        <taxon>Pseudomonadati</taxon>
        <taxon>Pseudomonadota</taxon>
        <taxon>Gammaproteobacteria</taxon>
        <taxon>Lysobacterales</taxon>
        <taxon>Rhodanobacteraceae</taxon>
        <taxon>Rhodanobacter</taxon>
    </lineage>
</organism>
<accession>A0A1I4C883</accession>
<feature type="transmembrane region" description="Helical" evidence="1">
    <location>
        <begin position="163"/>
        <end position="180"/>
    </location>
</feature>
<dbReference type="AlphaFoldDB" id="A0A1I4C883"/>
<evidence type="ECO:0000313" key="3">
    <source>
        <dbReference type="EMBL" id="SFK77322.1"/>
    </source>
</evidence>
<feature type="domain" description="DUF1648" evidence="2">
    <location>
        <begin position="12"/>
        <end position="60"/>
    </location>
</feature>
<dbReference type="Proteomes" id="UP000198725">
    <property type="component" value="Unassembled WGS sequence"/>
</dbReference>
<dbReference type="RefSeq" id="WP_092703308.1">
    <property type="nucleotide sequence ID" value="NZ_FOSR01000006.1"/>
</dbReference>
<dbReference type="GO" id="GO:0009636">
    <property type="term" value="P:response to toxic substance"/>
    <property type="evidence" value="ECO:0007669"/>
    <property type="project" value="TreeGrafter"/>
</dbReference>
<feature type="transmembrane region" description="Helical" evidence="1">
    <location>
        <begin position="7"/>
        <end position="28"/>
    </location>
</feature>
<evidence type="ECO:0000313" key="4">
    <source>
        <dbReference type="Proteomes" id="UP000198725"/>
    </source>
</evidence>
<dbReference type="PIRSF" id="PIRSF038959">
    <property type="entry name" value="SdpI"/>
    <property type="match status" value="1"/>
</dbReference>
<feature type="transmembrane region" description="Helical" evidence="1">
    <location>
        <begin position="85"/>
        <end position="107"/>
    </location>
</feature>
<dbReference type="InterPro" id="IPR026272">
    <property type="entry name" value="SdpI"/>
</dbReference>
<evidence type="ECO:0000256" key="1">
    <source>
        <dbReference type="SAM" id="Phobius"/>
    </source>
</evidence>
<keyword evidence="1" id="KW-1133">Transmembrane helix</keyword>
<sequence>MKPARTLIVSAIFAVIAVGVAIWLYPHLPARVPIHWDGQGHANGYASRFWGVAIWPLMIIVLAALTVLLPCISPRRFAITPFADVYGGLMLAIQGAMLVIGVTAQLGSAGYPVPISTVVPLVAGVLLVVVGNYMGKLRRNFFVGIKTPWTLASEAVWERTHRLGGWLFVLAGVAMVVDALAGGAGWWMLVAVAVACLVPAAYSYVVYRRLEGRHPSMGGRS</sequence>
<dbReference type="InterPro" id="IPR012867">
    <property type="entry name" value="DUF1648"/>
</dbReference>
<protein>
    <submittedName>
        <fullName evidence="3">Uncharacterized membrane protein</fullName>
    </submittedName>
</protein>
<name>A0A1I4C883_9GAMM</name>
<keyword evidence="1" id="KW-0812">Transmembrane</keyword>
<feature type="transmembrane region" description="Helical" evidence="1">
    <location>
        <begin position="48"/>
        <end position="73"/>
    </location>
</feature>
<dbReference type="PANTHER" id="PTHR37810">
    <property type="entry name" value="IMMUNITY PROTEIN SDPI"/>
    <property type="match status" value="1"/>
</dbReference>
<dbReference type="InterPro" id="IPR025962">
    <property type="entry name" value="SdpI/YhfL"/>
</dbReference>
<feature type="transmembrane region" description="Helical" evidence="1">
    <location>
        <begin position="186"/>
        <end position="207"/>
    </location>
</feature>
<dbReference type="PANTHER" id="PTHR37810:SF5">
    <property type="entry name" value="IMMUNITY PROTEIN SDPI"/>
    <property type="match status" value="1"/>
</dbReference>
<keyword evidence="1" id="KW-0472">Membrane</keyword>
<feature type="transmembrane region" description="Helical" evidence="1">
    <location>
        <begin position="113"/>
        <end position="134"/>
    </location>
</feature>